<dbReference type="Proteomes" id="UP000696184">
    <property type="component" value="Unassembled WGS sequence"/>
</dbReference>
<accession>A0ABS0U5H4</accession>
<name>A0ABS0U5H4_9GAMM</name>
<dbReference type="PANTHER" id="PTHR43685:SF5">
    <property type="entry name" value="GLYCOSYLTRANSFERASE EPSE-RELATED"/>
    <property type="match status" value="1"/>
</dbReference>
<protein>
    <submittedName>
        <fullName evidence="5">Glycosyltransferase</fullName>
    </submittedName>
</protein>
<evidence type="ECO:0000259" key="4">
    <source>
        <dbReference type="Pfam" id="PF00535"/>
    </source>
</evidence>
<comment type="caution">
    <text evidence="5">The sequence shown here is derived from an EMBL/GenBank/DDBJ whole genome shotgun (WGS) entry which is preliminary data.</text>
</comment>
<evidence type="ECO:0000313" key="6">
    <source>
        <dbReference type="Proteomes" id="UP000696184"/>
    </source>
</evidence>
<dbReference type="EMBL" id="JACOII010000022">
    <property type="protein sequence ID" value="MBI6548046.1"/>
    <property type="molecule type" value="Genomic_DNA"/>
</dbReference>
<reference evidence="5 6" key="1">
    <citation type="submission" date="2020-08" db="EMBL/GenBank/DDBJ databases">
        <title>Description of Xenorhabdus lircayensis sp. nov., the symbiotic bacterium associated with the entomopathogenic nematode Steirnernema unicornum.</title>
        <authorList>
            <person name="Castaneda-Alvarez C."/>
            <person name="Prodan S."/>
            <person name="Zamorano A."/>
            <person name="San-Blas E."/>
            <person name="Aballay E."/>
        </authorList>
    </citation>
    <scope>NUCLEOTIDE SEQUENCE [LARGE SCALE GENOMIC DNA]</scope>
    <source>
        <strain evidence="5 6">VLS</strain>
    </source>
</reference>
<dbReference type="SUPFAM" id="SSF53448">
    <property type="entry name" value="Nucleotide-diphospho-sugar transferases"/>
    <property type="match status" value="1"/>
</dbReference>
<keyword evidence="6" id="KW-1185">Reference proteome</keyword>
<dbReference type="PANTHER" id="PTHR43685">
    <property type="entry name" value="GLYCOSYLTRANSFERASE"/>
    <property type="match status" value="1"/>
</dbReference>
<dbReference type="Gene3D" id="3.90.550.10">
    <property type="entry name" value="Spore Coat Polysaccharide Biosynthesis Protein SpsA, Chain A"/>
    <property type="match status" value="1"/>
</dbReference>
<sequence length="56" mass="6153">MNSSPRISVLMSVYNGESYLEESIDSILSQSFEDYELIIIDDGSIDSTSSITQSAN</sequence>
<evidence type="ECO:0000256" key="3">
    <source>
        <dbReference type="ARBA" id="ARBA00022679"/>
    </source>
</evidence>
<feature type="domain" description="Glycosyltransferase 2-like" evidence="4">
    <location>
        <begin position="8"/>
        <end position="54"/>
    </location>
</feature>
<comment type="similarity">
    <text evidence="1">Belongs to the glycosyltransferase 2 family.</text>
</comment>
<organism evidence="5 6">
    <name type="scientific">Xenorhabdus lircayensis</name>
    <dbReference type="NCBI Taxonomy" id="2763499"/>
    <lineage>
        <taxon>Bacteria</taxon>
        <taxon>Pseudomonadati</taxon>
        <taxon>Pseudomonadota</taxon>
        <taxon>Gammaproteobacteria</taxon>
        <taxon>Enterobacterales</taxon>
        <taxon>Morganellaceae</taxon>
        <taxon>Xenorhabdus</taxon>
    </lineage>
</organism>
<dbReference type="Pfam" id="PF00535">
    <property type="entry name" value="Glycos_transf_2"/>
    <property type="match status" value="1"/>
</dbReference>
<dbReference type="InterPro" id="IPR001173">
    <property type="entry name" value="Glyco_trans_2-like"/>
</dbReference>
<evidence type="ECO:0000256" key="2">
    <source>
        <dbReference type="ARBA" id="ARBA00022676"/>
    </source>
</evidence>
<dbReference type="InterPro" id="IPR029044">
    <property type="entry name" value="Nucleotide-diphossugar_trans"/>
</dbReference>
<evidence type="ECO:0000313" key="5">
    <source>
        <dbReference type="EMBL" id="MBI6548046.1"/>
    </source>
</evidence>
<dbReference type="InterPro" id="IPR050834">
    <property type="entry name" value="Glycosyltransf_2"/>
</dbReference>
<evidence type="ECO:0000256" key="1">
    <source>
        <dbReference type="ARBA" id="ARBA00006739"/>
    </source>
</evidence>
<keyword evidence="2" id="KW-0328">Glycosyltransferase</keyword>
<keyword evidence="3" id="KW-0808">Transferase</keyword>
<proteinExistence type="inferred from homology"/>
<gene>
    <name evidence="5" type="ORF">H8A87_04725</name>
</gene>
<dbReference type="RefSeq" id="WP_198688843.1">
    <property type="nucleotide sequence ID" value="NZ_CAWPUD010000019.1"/>
</dbReference>